<evidence type="ECO:0000313" key="2">
    <source>
        <dbReference type="EMBL" id="KAJ3666357.1"/>
    </source>
</evidence>
<dbReference type="Pfam" id="PF02958">
    <property type="entry name" value="EcKL"/>
    <property type="match status" value="1"/>
</dbReference>
<dbReference type="Gene3D" id="3.90.1200.10">
    <property type="match status" value="1"/>
</dbReference>
<reference evidence="2" key="1">
    <citation type="journal article" date="2023" name="G3 (Bethesda)">
        <title>Whole genome assemblies of Zophobas morio and Tenebrio molitor.</title>
        <authorList>
            <person name="Kaur S."/>
            <person name="Stinson S.A."/>
            <person name="diCenzo G.C."/>
        </authorList>
    </citation>
    <scope>NUCLEOTIDE SEQUENCE</scope>
    <source>
        <strain evidence="2">QUZm001</strain>
    </source>
</reference>
<evidence type="ECO:0000313" key="3">
    <source>
        <dbReference type="Proteomes" id="UP001168821"/>
    </source>
</evidence>
<dbReference type="PANTHER" id="PTHR11012:SF30">
    <property type="entry name" value="PROTEIN KINASE-LIKE DOMAIN-CONTAINING"/>
    <property type="match status" value="1"/>
</dbReference>
<feature type="domain" description="CHK kinase-like" evidence="1">
    <location>
        <begin position="109"/>
        <end position="304"/>
    </location>
</feature>
<comment type="caution">
    <text evidence="2">The sequence shown here is derived from an EMBL/GenBank/DDBJ whole genome shotgun (WGS) entry which is preliminary data.</text>
</comment>
<sequence>METEIKYWLRKILKDNIEDHSVNILGNPEKDDGYLSDILFVNLTPNSNNEGKTYELVLKCNKTSQAFRETTPIKEAFKSEMFIYNKVIPEFTNVPVCYGTLATKDVQIIVLENLKISGYVLWDKKHPFTRKHIDLVVEEYAKFHSLSIALQINDPQKFKELSDCLGDTLNEFVKANNLGVLFGRAVLEIHDLLKGDLDEDTLSTWKILYEKAHFILEDMVDKNEALTVILHASCWCNNFMFKYASGENLLPIRVSMLDWQMSRTSSPILDLSYFIFSHISSEDIQHMSDILNVYYEKLKLHSSQLGADLHDFYPKQQFLDDWRKYVKFGALYSSLVYKLCATEKDEVIDVADTSDSGKNFTEAFAYEVKNKAAFKNRAKHVVKYMVENQLI</sequence>
<dbReference type="PANTHER" id="PTHR11012">
    <property type="entry name" value="PROTEIN KINASE-LIKE DOMAIN-CONTAINING"/>
    <property type="match status" value="1"/>
</dbReference>
<dbReference type="SUPFAM" id="SSF56112">
    <property type="entry name" value="Protein kinase-like (PK-like)"/>
    <property type="match status" value="1"/>
</dbReference>
<dbReference type="SMART" id="SM00587">
    <property type="entry name" value="CHK"/>
    <property type="match status" value="1"/>
</dbReference>
<gene>
    <name evidence="2" type="ORF">Zmor_001801</name>
</gene>
<dbReference type="InterPro" id="IPR015897">
    <property type="entry name" value="CHK_kinase-like"/>
</dbReference>
<dbReference type="InterPro" id="IPR011009">
    <property type="entry name" value="Kinase-like_dom_sf"/>
</dbReference>
<dbReference type="EMBL" id="JALNTZ010000001">
    <property type="protein sequence ID" value="KAJ3666357.1"/>
    <property type="molecule type" value="Genomic_DNA"/>
</dbReference>
<accession>A0AA38J873</accession>
<organism evidence="2 3">
    <name type="scientific">Zophobas morio</name>
    <dbReference type="NCBI Taxonomy" id="2755281"/>
    <lineage>
        <taxon>Eukaryota</taxon>
        <taxon>Metazoa</taxon>
        <taxon>Ecdysozoa</taxon>
        <taxon>Arthropoda</taxon>
        <taxon>Hexapoda</taxon>
        <taxon>Insecta</taxon>
        <taxon>Pterygota</taxon>
        <taxon>Neoptera</taxon>
        <taxon>Endopterygota</taxon>
        <taxon>Coleoptera</taxon>
        <taxon>Polyphaga</taxon>
        <taxon>Cucujiformia</taxon>
        <taxon>Tenebrionidae</taxon>
        <taxon>Zophobas</taxon>
    </lineage>
</organism>
<dbReference type="InterPro" id="IPR004119">
    <property type="entry name" value="EcKL"/>
</dbReference>
<protein>
    <recommendedName>
        <fullName evidence="1">CHK kinase-like domain-containing protein</fullName>
    </recommendedName>
</protein>
<dbReference type="AlphaFoldDB" id="A0AA38J873"/>
<evidence type="ECO:0000259" key="1">
    <source>
        <dbReference type="SMART" id="SM00587"/>
    </source>
</evidence>
<name>A0AA38J873_9CUCU</name>
<proteinExistence type="predicted"/>
<keyword evidence="3" id="KW-1185">Reference proteome</keyword>
<dbReference type="Proteomes" id="UP001168821">
    <property type="component" value="Unassembled WGS sequence"/>
</dbReference>